<dbReference type="Proteomes" id="UP001159363">
    <property type="component" value="Chromosome 4"/>
</dbReference>
<dbReference type="InterPro" id="IPR004875">
    <property type="entry name" value="DDE_SF_endonuclease_dom"/>
</dbReference>
<organism evidence="2 3">
    <name type="scientific">Dryococelus australis</name>
    <dbReference type="NCBI Taxonomy" id="614101"/>
    <lineage>
        <taxon>Eukaryota</taxon>
        <taxon>Metazoa</taxon>
        <taxon>Ecdysozoa</taxon>
        <taxon>Arthropoda</taxon>
        <taxon>Hexapoda</taxon>
        <taxon>Insecta</taxon>
        <taxon>Pterygota</taxon>
        <taxon>Neoptera</taxon>
        <taxon>Polyneoptera</taxon>
        <taxon>Phasmatodea</taxon>
        <taxon>Verophasmatodea</taxon>
        <taxon>Anareolatae</taxon>
        <taxon>Phasmatidae</taxon>
        <taxon>Eurycanthinae</taxon>
        <taxon>Dryococelus</taxon>
    </lineage>
</organism>
<proteinExistence type="predicted"/>
<feature type="domain" description="DDE-1" evidence="1">
    <location>
        <begin position="54"/>
        <end position="91"/>
    </location>
</feature>
<reference evidence="2 3" key="1">
    <citation type="submission" date="2023-02" db="EMBL/GenBank/DDBJ databases">
        <title>LHISI_Scaffold_Assembly.</title>
        <authorList>
            <person name="Stuart O.P."/>
            <person name="Cleave R."/>
            <person name="Magrath M.J.L."/>
            <person name="Mikheyev A.S."/>
        </authorList>
    </citation>
    <scope>NUCLEOTIDE SEQUENCE [LARGE SCALE GENOMIC DNA]</scope>
    <source>
        <strain evidence="2">Daus_M_001</strain>
        <tissue evidence="2">Leg muscle</tissue>
    </source>
</reference>
<protein>
    <recommendedName>
        <fullName evidence="1">DDE-1 domain-containing protein</fullName>
    </recommendedName>
</protein>
<name>A0ABQ9HHL4_9NEOP</name>
<accession>A0ABQ9HHL4</accession>
<evidence type="ECO:0000313" key="3">
    <source>
        <dbReference type="Proteomes" id="UP001159363"/>
    </source>
</evidence>
<comment type="caution">
    <text evidence="2">The sequence shown here is derived from an EMBL/GenBank/DDBJ whole genome shotgun (WGS) entry which is preliminary data.</text>
</comment>
<keyword evidence="3" id="KW-1185">Reference proteome</keyword>
<dbReference type="Pfam" id="PF03184">
    <property type="entry name" value="DDE_1"/>
    <property type="match status" value="1"/>
</dbReference>
<gene>
    <name evidence="2" type="ORF">PR048_015614</name>
</gene>
<dbReference type="EMBL" id="JARBHB010000005">
    <property type="protein sequence ID" value="KAJ8883760.1"/>
    <property type="molecule type" value="Genomic_DNA"/>
</dbReference>
<evidence type="ECO:0000313" key="2">
    <source>
        <dbReference type="EMBL" id="KAJ8883760.1"/>
    </source>
</evidence>
<evidence type="ECO:0000259" key="1">
    <source>
        <dbReference type="Pfam" id="PF03184"/>
    </source>
</evidence>
<sequence>MSDCTLAVKGDKCKHAKRPKKHLTTLLCYNMDASDKLFSSLIIAPFPHPAIDILRGIELVFLPKNTIIVLQPLDQGIIQKVKVKFHEMAMNGIVVSWRVVRPEVINNCFRHIHFSPPVNKEDAANAEGPESIAS</sequence>